<feature type="domain" description="G-protein coupled receptors family 1 profile" evidence="6">
    <location>
        <begin position="52"/>
        <end position="327"/>
    </location>
</feature>
<keyword evidence="3 5" id="KW-1133">Transmembrane helix</keyword>
<feature type="transmembrane region" description="Helical" evidence="5">
    <location>
        <begin position="32"/>
        <end position="60"/>
    </location>
</feature>
<evidence type="ECO:0000259" key="6">
    <source>
        <dbReference type="PROSITE" id="PS50262"/>
    </source>
</evidence>
<keyword evidence="4 5" id="KW-0472">Membrane</keyword>
<dbReference type="Gene3D" id="1.20.1070.10">
    <property type="entry name" value="Rhodopsin 7-helix transmembrane proteins"/>
    <property type="match status" value="1"/>
</dbReference>
<dbReference type="Proteomes" id="UP000678393">
    <property type="component" value="Unassembled WGS sequence"/>
</dbReference>
<evidence type="ECO:0000256" key="4">
    <source>
        <dbReference type="ARBA" id="ARBA00023136"/>
    </source>
</evidence>
<evidence type="ECO:0000313" key="7">
    <source>
        <dbReference type="EMBL" id="CAG5132217.1"/>
    </source>
</evidence>
<dbReference type="AlphaFoldDB" id="A0A8S3ZRW4"/>
<dbReference type="OrthoDB" id="10011262at2759"/>
<comment type="caution">
    <text evidence="7">The sequence shown here is derived from an EMBL/GenBank/DDBJ whole genome shotgun (WGS) entry which is preliminary data.</text>
</comment>
<dbReference type="CDD" id="cd14978">
    <property type="entry name" value="7tmA_FMRFamide_R-like"/>
    <property type="match status" value="1"/>
</dbReference>
<accession>A0A8S3ZRW4</accession>
<evidence type="ECO:0000256" key="3">
    <source>
        <dbReference type="ARBA" id="ARBA00022989"/>
    </source>
</evidence>
<comment type="subcellular location">
    <subcellularLocation>
        <location evidence="1">Membrane</location>
    </subcellularLocation>
</comment>
<feature type="transmembrane region" description="Helical" evidence="5">
    <location>
        <begin position="72"/>
        <end position="96"/>
    </location>
</feature>
<dbReference type="InterPro" id="IPR052954">
    <property type="entry name" value="GPCR-Ligand_Int"/>
</dbReference>
<dbReference type="PANTHER" id="PTHR46641:SF2">
    <property type="entry name" value="FMRFAMIDE RECEPTOR"/>
    <property type="match status" value="1"/>
</dbReference>
<evidence type="ECO:0000313" key="8">
    <source>
        <dbReference type="Proteomes" id="UP000678393"/>
    </source>
</evidence>
<dbReference type="GO" id="GO:0004930">
    <property type="term" value="F:G protein-coupled receptor activity"/>
    <property type="evidence" value="ECO:0007669"/>
    <property type="project" value="InterPro"/>
</dbReference>
<dbReference type="PRINTS" id="PR00237">
    <property type="entry name" value="GPCRRHODOPSN"/>
</dbReference>
<dbReference type="InterPro" id="IPR017452">
    <property type="entry name" value="GPCR_Rhodpsn_7TM"/>
</dbReference>
<proteinExistence type="predicted"/>
<evidence type="ECO:0000256" key="5">
    <source>
        <dbReference type="SAM" id="Phobius"/>
    </source>
</evidence>
<gene>
    <name evidence="7" type="ORF">CUNI_LOCUS17775</name>
</gene>
<dbReference type="EMBL" id="CAJHNH020005182">
    <property type="protein sequence ID" value="CAG5132217.1"/>
    <property type="molecule type" value="Genomic_DNA"/>
</dbReference>
<sequence>MPESFEMDEPETINGTLNVTLAGLTDTNLGLLMWYFINGIAGTIIAGSGILGNITAAVVLLLPAMRNSTSMLLVVMAVYDIIFLVLFALLQTLPLVFTANNVCVDYLPVRVFLFKYFYFVVHICHNGTIYMTMLVTLERSLVVLLPLQAKLLCTQTRACIASLLVLVWSVIYSIPRCLEFVQETNISMKLTEYSVTKSSFGKSYFYNVVYLVYLNSMFHFIIPVGVIIILNVAMMQRLCTRGRRTITMVSSRGDSQIRLTVMIIVLTAIFCVCRLLAVLELILYPTEPSSSIGVEQFQITCSLTCNVVVAVAETSPLLNSATNFIVYSIFGRKFRRSLYSLCCFWSCCRKYLWPQSFLPSSNVQSDQLRTMHS</sequence>
<reference evidence="7" key="1">
    <citation type="submission" date="2021-04" db="EMBL/GenBank/DDBJ databases">
        <authorList>
            <consortium name="Molecular Ecology Group"/>
        </authorList>
    </citation>
    <scope>NUCLEOTIDE SEQUENCE</scope>
</reference>
<name>A0A8S3ZRW4_9EUPU</name>
<organism evidence="7 8">
    <name type="scientific">Candidula unifasciata</name>
    <dbReference type="NCBI Taxonomy" id="100452"/>
    <lineage>
        <taxon>Eukaryota</taxon>
        <taxon>Metazoa</taxon>
        <taxon>Spiralia</taxon>
        <taxon>Lophotrochozoa</taxon>
        <taxon>Mollusca</taxon>
        <taxon>Gastropoda</taxon>
        <taxon>Heterobranchia</taxon>
        <taxon>Euthyneura</taxon>
        <taxon>Panpulmonata</taxon>
        <taxon>Eupulmonata</taxon>
        <taxon>Stylommatophora</taxon>
        <taxon>Helicina</taxon>
        <taxon>Helicoidea</taxon>
        <taxon>Geomitridae</taxon>
        <taxon>Candidula</taxon>
    </lineage>
</organism>
<feature type="transmembrane region" description="Helical" evidence="5">
    <location>
        <begin position="217"/>
        <end position="238"/>
    </location>
</feature>
<keyword evidence="2 5" id="KW-0812">Transmembrane</keyword>
<feature type="transmembrane region" description="Helical" evidence="5">
    <location>
        <begin position="158"/>
        <end position="175"/>
    </location>
</feature>
<dbReference type="Pfam" id="PF00001">
    <property type="entry name" value="7tm_1"/>
    <property type="match status" value="1"/>
</dbReference>
<dbReference type="PANTHER" id="PTHR46641">
    <property type="entry name" value="FMRFAMIDE RECEPTOR-RELATED"/>
    <property type="match status" value="1"/>
</dbReference>
<keyword evidence="8" id="KW-1185">Reference proteome</keyword>
<dbReference type="SUPFAM" id="SSF81321">
    <property type="entry name" value="Family A G protein-coupled receptor-like"/>
    <property type="match status" value="1"/>
</dbReference>
<evidence type="ECO:0000256" key="1">
    <source>
        <dbReference type="ARBA" id="ARBA00004370"/>
    </source>
</evidence>
<evidence type="ECO:0000256" key="2">
    <source>
        <dbReference type="ARBA" id="ARBA00022692"/>
    </source>
</evidence>
<dbReference type="PROSITE" id="PS50262">
    <property type="entry name" value="G_PROTEIN_RECEP_F1_2"/>
    <property type="match status" value="1"/>
</dbReference>
<feature type="transmembrane region" description="Helical" evidence="5">
    <location>
        <begin position="259"/>
        <end position="284"/>
    </location>
</feature>
<protein>
    <recommendedName>
        <fullName evidence="6">G-protein coupled receptors family 1 profile domain-containing protein</fullName>
    </recommendedName>
</protein>
<dbReference type="GO" id="GO:0016020">
    <property type="term" value="C:membrane"/>
    <property type="evidence" value="ECO:0007669"/>
    <property type="project" value="UniProtKB-SubCell"/>
</dbReference>
<dbReference type="InterPro" id="IPR000276">
    <property type="entry name" value="GPCR_Rhodpsn"/>
</dbReference>